<gene>
    <name evidence="5" type="ORF">BAVI_18247</name>
</gene>
<dbReference type="PROSITE" id="PS50949">
    <property type="entry name" value="HTH_GNTR"/>
    <property type="match status" value="1"/>
</dbReference>
<dbReference type="InterPro" id="IPR000524">
    <property type="entry name" value="Tscrpt_reg_HTH_GntR"/>
</dbReference>
<proteinExistence type="predicted"/>
<sequence length="242" mass="27629">MSNIDYQSPMYLQLREIIRTKIEDGDFPPGTAIPTEHELAKTYGINRLTVRNGIAALVNEGLLKRIQGKGVYVLGEKREQDLETLEGFSQMVRKKNANPSSQILAKSLRPAGHKYGKIFTIDPADQIFYIKRVNYIDREPYSLEEIYIPHAVVPELEDIDLSVFSVYEIYDFYNIDIAYSRQTLDLTQLDQSDARFLDVDSSTPLLLFTNTSYNAAEAVMEYSRSCTRPDKANYKVNFSTKG</sequence>
<dbReference type="InterPro" id="IPR036388">
    <property type="entry name" value="WH-like_DNA-bd_sf"/>
</dbReference>
<dbReference type="InterPro" id="IPR028978">
    <property type="entry name" value="Chorismate_lyase_/UTRA_dom_sf"/>
</dbReference>
<feature type="domain" description="HTH gntR-type" evidence="4">
    <location>
        <begin position="8"/>
        <end position="76"/>
    </location>
</feature>
<dbReference type="SUPFAM" id="SSF64288">
    <property type="entry name" value="Chorismate lyase-like"/>
    <property type="match status" value="1"/>
</dbReference>
<dbReference type="Pfam" id="PF07702">
    <property type="entry name" value="UTRA"/>
    <property type="match status" value="1"/>
</dbReference>
<dbReference type="CDD" id="cd07377">
    <property type="entry name" value="WHTH_GntR"/>
    <property type="match status" value="1"/>
</dbReference>
<evidence type="ECO:0000256" key="1">
    <source>
        <dbReference type="ARBA" id="ARBA00023015"/>
    </source>
</evidence>
<dbReference type="SUPFAM" id="SSF46785">
    <property type="entry name" value="Winged helix' DNA-binding domain"/>
    <property type="match status" value="1"/>
</dbReference>
<evidence type="ECO:0000259" key="4">
    <source>
        <dbReference type="PROSITE" id="PS50949"/>
    </source>
</evidence>
<dbReference type="SMART" id="SM00345">
    <property type="entry name" value="HTH_GNTR"/>
    <property type="match status" value="1"/>
</dbReference>
<dbReference type="PANTHER" id="PTHR44846:SF1">
    <property type="entry name" value="MANNOSYL-D-GLYCERATE TRANSPORT_METABOLISM SYSTEM REPRESSOR MNGR-RELATED"/>
    <property type="match status" value="1"/>
</dbReference>
<organism evidence="5 6">
    <name type="scientific">Neobacillus vireti LMG 21834</name>
    <dbReference type="NCBI Taxonomy" id="1131730"/>
    <lineage>
        <taxon>Bacteria</taxon>
        <taxon>Bacillati</taxon>
        <taxon>Bacillota</taxon>
        <taxon>Bacilli</taxon>
        <taxon>Bacillales</taxon>
        <taxon>Bacillaceae</taxon>
        <taxon>Neobacillus</taxon>
    </lineage>
</organism>
<dbReference type="InterPro" id="IPR050679">
    <property type="entry name" value="Bact_HTH_transcr_reg"/>
</dbReference>
<name>A0AB94IJQ9_9BACI</name>
<dbReference type="Pfam" id="PF00392">
    <property type="entry name" value="GntR"/>
    <property type="match status" value="1"/>
</dbReference>
<dbReference type="Proteomes" id="UP000018877">
    <property type="component" value="Unassembled WGS sequence"/>
</dbReference>
<evidence type="ECO:0000313" key="5">
    <source>
        <dbReference type="EMBL" id="ETI67275.1"/>
    </source>
</evidence>
<dbReference type="Gene3D" id="3.40.1410.10">
    <property type="entry name" value="Chorismate lyase-like"/>
    <property type="match status" value="1"/>
</dbReference>
<evidence type="ECO:0000313" key="6">
    <source>
        <dbReference type="Proteomes" id="UP000018877"/>
    </source>
</evidence>
<keyword evidence="2" id="KW-0238">DNA-binding</keyword>
<keyword evidence="3" id="KW-0804">Transcription</keyword>
<reference evidence="5 6" key="1">
    <citation type="journal article" date="2014" name="Environ. Microbiol.">
        <title>The nitrate-ammonifying and nosZ-carrying bacterium Bacillus vireti is a potent source and sink for nitric and nitrous oxide under high nitrate conditions.</title>
        <authorList>
            <person name="Mania D."/>
            <person name="Heylen K."/>
            <person name="van Spanning R.J."/>
            <person name="Frostegard A."/>
        </authorList>
    </citation>
    <scope>NUCLEOTIDE SEQUENCE [LARGE SCALE GENOMIC DNA]</scope>
    <source>
        <strain evidence="5 6">LMG 21834</strain>
    </source>
</reference>
<dbReference type="Gene3D" id="1.10.10.10">
    <property type="entry name" value="Winged helix-like DNA-binding domain superfamily/Winged helix DNA-binding domain"/>
    <property type="match status" value="1"/>
</dbReference>
<dbReference type="InterPro" id="IPR036390">
    <property type="entry name" value="WH_DNA-bd_sf"/>
</dbReference>
<evidence type="ECO:0000256" key="2">
    <source>
        <dbReference type="ARBA" id="ARBA00023125"/>
    </source>
</evidence>
<dbReference type="GO" id="GO:0045892">
    <property type="term" value="P:negative regulation of DNA-templated transcription"/>
    <property type="evidence" value="ECO:0007669"/>
    <property type="project" value="TreeGrafter"/>
</dbReference>
<protein>
    <submittedName>
        <fullName evidence="5">GntR family transcriptional regulator</fullName>
    </submittedName>
</protein>
<comment type="caution">
    <text evidence="5">The sequence shown here is derived from an EMBL/GenBank/DDBJ whole genome shotgun (WGS) entry which is preliminary data.</text>
</comment>
<dbReference type="GO" id="GO:0003677">
    <property type="term" value="F:DNA binding"/>
    <property type="evidence" value="ECO:0007669"/>
    <property type="project" value="UniProtKB-KW"/>
</dbReference>
<dbReference type="GO" id="GO:0003700">
    <property type="term" value="F:DNA-binding transcription factor activity"/>
    <property type="evidence" value="ECO:0007669"/>
    <property type="project" value="InterPro"/>
</dbReference>
<dbReference type="PANTHER" id="PTHR44846">
    <property type="entry name" value="MANNOSYL-D-GLYCERATE TRANSPORT/METABOLISM SYSTEM REPRESSOR MNGR-RELATED"/>
    <property type="match status" value="1"/>
</dbReference>
<dbReference type="EMBL" id="ALAN01000100">
    <property type="protein sequence ID" value="ETI67275.1"/>
    <property type="molecule type" value="Genomic_DNA"/>
</dbReference>
<dbReference type="SMART" id="SM00866">
    <property type="entry name" value="UTRA"/>
    <property type="match status" value="1"/>
</dbReference>
<evidence type="ECO:0000256" key="3">
    <source>
        <dbReference type="ARBA" id="ARBA00023163"/>
    </source>
</evidence>
<dbReference type="AlphaFoldDB" id="A0AB94IJQ9"/>
<keyword evidence="6" id="KW-1185">Reference proteome</keyword>
<accession>A0AB94IJQ9</accession>
<keyword evidence="1" id="KW-0805">Transcription regulation</keyword>
<dbReference type="InterPro" id="IPR011663">
    <property type="entry name" value="UTRA"/>
</dbReference>
<dbReference type="PRINTS" id="PR00035">
    <property type="entry name" value="HTHGNTR"/>
</dbReference>